<keyword evidence="7" id="KW-1185">Reference proteome</keyword>
<accession>A0A7S9DCL4</accession>
<dbReference type="PANTHER" id="PTHR34218">
    <property type="entry name" value="PEPTIDASE S45 PENICILLIN AMIDASE"/>
    <property type="match status" value="1"/>
</dbReference>
<keyword evidence="5" id="KW-0479">Metal-binding</keyword>
<feature type="binding site" evidence="5">
    <location>
        <position position="298"/>
    </location>
    <ligand>
        <name>Ca(2+)</name>
        <dbReference type="ChEBI" id="CHEBI:29108"/>
    </ligand>
</feature>
<dbReference type="InterPro" id="IPR014395">
    <property type="entry name" value="Pen/GL7ACA/AHL_acylase"/>
</dbReference>
<dbReference type="SUPFAM" id="SSF56235">
    <property type="entry name" value="N-terminal nucleophile aminohydrolases (Ntn hydrolases)"/>
    <property type="match status" value="1"/>
</dbReference>
<dbReference type="GO" id="GO:0017000">
    <property type="term" value="P:antibiotic biosynthetic process"/>
    <property type="evidence" value="ECO:0007669"/>
    <property type="project" value="InterPro"/>
</dbReference>
<evidence type="ECO:0000256" key="2">
    <source>
        <dbReference type="ARBA" id="ARBA00022801"/>
    </source>
</evidence>
<evidence type="ECO:0000256" key="3">
    <source>
        <dbReference type="ARBA" id="ARBA00023145"/>
    </source>
</evidence>
<evidence type="ECO:0000256" key="1">
    <source>
        <dbReference type="ARBA" id="ARBA00006586"/>
    </source>
</evidence>
<comment type="similarity">
    <text evidence="1">Belongs to the peptidase S45 family.</text>
</comment>
<dbReference type="CDD" id="cd03747">
    <property type="entry name" value="Ntn_PGA_like"/>
    <property type="match status" value="1"/>
</dbReference>
<dbReference type="InterPro" id="IPR029055">
    <property type="entry name" value="Ntn_hydrolases_N"/>
</dbReference>
<dbReference type="Proteomes" id="UP000594621">
    <property type="component" value="Chromosome"/>
</dbReference>
<feature type="binding site" evidence="5">
    <location>
        <position position="295"/>
    </location>
    <ligand>
        <name>Ca(2+)</name>
        <dbReference type="ChEBI" id="CHEBI:29108"/>
    </ligand>
</feature>
<keyword evidence="2" id="KW-0378">Hydrolase</keyword>
<dbReference type="InterPro" id="IPR043147">
    <property type="entry name" value="Penicillin_amidase_A-knob"/>
</dbReference>
<dbReference type="GO" id="GO:0046872">
    <property type="term" value="F:metal ion binding"/>
    <property type="evidence" value="ECO:0007669"/>
    <property type="project" value="UniProtKB-KW"/>
</dbReference>
<proteinExistence type="inferred from homology"/>
<evidence type="ECO:0000313" key="6">
    <source>
        <dbReference type="EMBL" id="QPF95285.1"/>
    </source>
</evidence>
<evidence type="ECO:0000313" key="7">
    <source>
        <dbReference type="Proteomes" id="UP000594621"/>
    </source>
</evidence>
<keyword evidence="3" id="KW-0865">Zymogen</keyword>
<dbReference type="Gene3D" id="3.60.20.10">
    <property type="entry name" value="Glutamine Phosphoribosylpyrophosphate, subunit 1, domain 1"/>
    <property type="match status" value="1"/>
</dbReference>
<name>A0A7S9DCL4_9BRAD</name>
<dbReference type="AlphaFoldDB" id="A0A7S9DCL4"/>
<dbReference type="KEGG" id="bcou:IC761_22710"/>
<dbReference type="Gene3D" id="1.10.10.2580">
    <property type="entry name" value="Penicillin Acylase III, Chain A, Domain 2"/>
    <property type="match status" value="1"/>
</dbReference>
<feature type="active site" description="Nucleophile" evidence="4">
    <location>
        <position position="222"/>
    </location>
</feature>
<evidence type="ECO:0000256" key="4">
    <source>
        <dbReference type="PIRSR" id="PIRSR001227-1"/>
    </source>
</evidence>
<dbReference type="PANTHER" id="PTHR34218:SF4">
    <property type="entry name" value="ACYL-HOMOSERINE LACTONE ACYLASE QUIP"/>
    <property type="match status" value="1"/>
</dbReference>
<comment type="cofactor">
    <cofactor evidence="5">
        <name>Ca(2+)</name>
        <dbReference type="ChEBI" id="CHEBI:29108"/>
    </cofactor>
    <text evidence="5">Binds 1 Ca(2+) ion per dimer.</text>
</comment>
<evidence type="ECO:0000256" key="5">
    <source>
        <dbReference type="PIRSR" id="PIRSR001227-2"/>
    </source>
</evidence>
<dbReference type="InterPro" id="IPR002692">
    <property type="entry name" value="S45"/>
</dbReference>
<dbReference type="Gene3D" id="2.30.120.10">
    <property type="match status" value="1"/>
</dbReference>
<dbReference type="EMBL" id="CP061379">
    <property type="protein sequence ID" value="QPF95285.1"/>
    <property type="molecule type" value="Genomic_DNA"/>
</dbReference>
<gene>
    <name evidence="6" type="ORF">IC761_22710</name>
</gene>
<dbReference type="GO" id="GO:0016811">
    <property type="term" value="F:hydrolase activity, acting on carbon-nitrogen (but not peptide) bonds, in linear amides"/>
    <property type="evidence" value="ECO:0007669"/>
    <property type="project" value="InterPro"/>
</dbReference>
<dbReference type="Gene3D" id="1.10.1400.10">
    <property type="match status" value="1"/>
</dbReference>
<dbReference type="InterPro" id="IPR043146">
    <property type="entry name" value="Penicillin_amidase_N_B-knob"/>
</dbReference>
<dbReference type="Gene3D" id="1.10.439.10">
    <property type="entry name" value="Penicillin Amidohydrolase, domain 1"/>
    <property type="match status" value="1"/>
</dbReference>
<dbReference type="PIRSF" id="PIRSF001227">
    <property type="entry name" value="Pen_acylase"/>
    <property type="match status" value="1"/>
</dbReference>
<organism evidence="6 7">
    <name type="scientific">Bradyrhizobium commune</name>
    <dbReference type="NCBI Taxonomy" id="83627"/>
    <lineage>
        <taxon>Bacteria</taxon>
        <taxon>Pseudomonadati</taxon>
        <taxon>Pseudomonadota</taxon>
        <taxon>Alphaproteobacteria</taxon>
        <taxon>Hyphomicrobiales</taxon>
        <taxon>Nitrobacteraceae</taxon>
        <taxon>Bradyrhizobium</taxon>
    </lineage>
</organism>
<dbReference type="Pfam" id="PF01804">
    <property type="entry name" value="Penicil_amidase"/>
    <property type="match status" value="1"/>
</dbReference>
<dbReference type="InterPro" id="IPR023343">
    <property type="entry name" value="Penicillin_amidase_dom1"/>
</dbReference>
<sequence length="757" mass="82741">MPQIKGTVVLHGLEDKADVHRDAWGIPHVRTRGTADAFFAQGYVHAQDRLWQMDAARRRMLGRWAEWEGGAGVAADTLARRLDVAGASQRDFAGLSGEARAMLEAYANGVNAFLAQGTPLPFEYDLVGGDVERWEPWHCILVMRQRGYLMGSVWFKLWRAAAMRRIGPDHIAKLRYDDGGQDVLATPPGAEGRRWTAALQDLAPAIEALAALAGPEATDGGSNNWAIAPSRTATGRPLLAGDPHRVFEMPSLYSQFHLACDAFDAIGLSVPGVPAFPHFAHNGHVAFCVTHAFVDIHDVYVEKFKPGDASCYLFRNEWRNSDVRHERIGVRGGPAVDVEVIATHHGPVIAGDPHQGAALTLRSVQFAELDRSFDCLLPMLRAGSVDALYEATRGWGLIDHNLVAADTSGRIGNLVRAIVPRRPRLNGWLPVPGWTGEYEWQGVIPWEDMPRAFDPPEGFLVTANNRVVTDENPDYLCTDCHPPYRAKRIAERLTELPAATANDMGSIHADTHSFTAREFIARLNRLPAIEGPAAALRDLIVNWDARMAANSKAAAAYARTRRELARIVLDRSGLSAVSRDPVAQIAPGVAPLNQIWWALPSLLRNDDTALLGGWDWDRALTAALERAAEADKDKTWSELHHVRMSHPLSAAFPRAASQLEPPGLPAGGDNDTVMANGCYWASSGLTAAYGAVARYVFDVGNWDNSAWVVFHGASGHPASPHFADQHASWASVQMVPMLYDWGTITKASDQLVLKPST</sequence>
<reference evidence="6 7" key="1">
    <citation type="submission" date="2020-09" db="EMBL/GenBank/DDBJ databases">
        <title>Complete genomes of bradyrhizobia occurring on native shrubby legumes in Australia.</title>
        <authorList>
            <person name="Lafay B."/>
        </authorList>
    </citation>
    <scope>NUCLEOTIDE SEQUENCE [LARGE SCALE GENOMIC DNA]</scope>
    <source>
        <strain evidence="6 7">BDV5040</strain>
    </source>
</reference>
<protein>
    <submittedName>
        <fullName evidence="6">Penicillin acylase family protein</fullName>
    </submittedName>
</protein>
<keyword evidence="5" id="KW-0106">Calcium</keyword>